<name>T0RAI8_SAPDV</name>
<dbReference type="OrthoDB" id="118044at2759"/>
<dbReference type="AlphaFoldDB" id="T0RAI8"/>
<dbReference type="RefSeq" id="XP_008620040.1">
    <property type="nucleotide sequence ID" value="XM_008621818.1"/>
</dbReference>
<evidence type="ECO:0000313" key="2">
    <source>
        <dbReference type="EMBL" id="EQC26547.1"/>
    </source>
</evidence>
<evidence type="ECO:0000256" key="1">
    <source>
        <dbReference type="SAM" id="MobiDB-lite"/>
    </source>
</evidence>
<dbReference type="Proteomes" id="UP000030762">
    <property type="component" value="Unassembled WGS sequence"/>
</dbReference>
<dbReference type="VEuPathDB" id="FungiDB:SDRG_15639"/>
<dbReference type="GeneID" id="19956366"/>
<dbReference type="EMBL" id="JH767228">
    <property type="protein sequence ID" value="EQC26547.1"/>
    <property type="molecule type" value="Genomic_DNA"/>
</dbReference>
<reference evidence="2 3" key="1">
    <citation type="submission" date="2012-04" db="EMBL/GenBank/DDBJ databases">
        <title>The Genome Sequence of Saprolegnia declina VS20.</title>
        <authorList>
            <consortium name="The Broad Institute Genome Sequencing Platform"/>
            <person name="Russ C."/>
            <person name="Nusbaum C."/>
            <person name="Tyler B."/>
            <person name="van West P."/>
            <person name="Dieguez-Uribeondo J."/>
            <person name="de Bruijn I."/>
            <person name="Tripathy S."/>
            <person name="Jiang R."/>
            <person name="Young S.K."/>
            <person name="Zeng Q."/>
            <person name="Gargeya S."/>
            <person name="Fitzgerald M."/>
            <person name="Haas B."/>
            <person name="Abouelleil A."/>
            <person name="Alvarado L."/>
            <person name="Arachchi H.M."/>
            <person name="Berlin A."/>
            <person name="Chapman S.B."/>
            <person name="Goldberg J."/>
            <person name="Griggs A."/>
            <person name="Gujja S."/>
            <person name="Hansen M."/>
            <person name="Howarth C."/>
            <person name="Imamovic A."/>
            <person name="Larimer J."/>
            <person name="McCowen C."/>
            <person name="Montmayeur A."/>
            <person name="Murphy C."/>
            <person name="Neiman D."/>
            <person name="Pearson M."/>
            <person name="Priest M."/>
            <person name="Roberts A."/>
            <person name="Saif S."/>
            <person name="Shea T."/>
            <person name="Sisk P."/>
            <person name="Sykes S."/>
            <person name="Wortman J."/>
            <person name="Nusbaum C."/>
            <person name="Birren B."/>
        </authorList>
    </citation>
    <scope>NUCLEOTIDE SEQUENCE [LARGE SCALE GENOMIC DNA]</scope>
    <source>
        <strain evidence="2 3">VS20</strain>
    </source>
</reference>
<dbReference type="InParanoid" id="T0RAI8"/>
<keyword evidence="3" id="KW-1185">Reference proteome</keyword>
<protein>
    <submittedName>
        <fullName evidence="2">Uncharacterized protein</fullName>
    </submittedName>
</protein>
<gene>
    <name evidence="2" type="ORF">SDRG_15639</name>
</gene>
<dbReference type="OMA" id="RMNTTKI"/>
<sequence length="195" mass="21184">MDAPKRRDHTPYLDVMTVQSRRYIAMGDAAQGEHLKLLVEPIHVPDLNHTGITRAVEGAPALFYPTGAKNVHFRQVIQASLAQSTDLESPSLSGRSASTGALPSVVQPQRATLHHAMSLTLVHDPSSNTSSPSSTPKKAKKGKAPGGNSSDHLYVRRDKKTAQHYKAKDVKTRDILATVRMNTTKITNLVNPHAT</sequence>
<organism evidence="2 3">
    <name type="scientific">Saprolegnia diclina (strain VS20)</name>
    <dbReference type="NCBI Taxonomy" id="1156394"/>
    <lineage>
        <taxon>Eukaryota</taxon>
        <taxon>Sar</taxon>
        <taxon>Stramenopiles</taxon>
        <taxon>Oomycota</taxon>
        <taxon>Saprolegniomycetes</taxon>
        <taxon>Saprolegniales</taxon>
        <taxon>Saprolegniaceae</taxon>
        <taxon>Saprolegnia</taxon>
    </lineage>
</organism>
<feature type="region of interest" description="Disordered" evidence="1">
    <location>
        <begin position="84"/>
        <end position="104"/>
    </location>
</feature>
<accession>T0RAI8</accession>
<feature type="compositionally biased region" description="Low complexity" evidence="1">
    <location>
        <begin position="125"/>
        <end position="136"/>
    </location>
</feature>
<proteinExistence type="predicted"/>
<feature type="region of interest" description="Disordered" evidence="1">
    <location>
        <begin position="122"/>
        <end position="166"/>
    </location>
</feature>
<evidence type="ECO:0000313" key="3">
    <source>
        <dbReference type="Proteomes" id="UP000030762"/>
    </source>
</evidence>